<evidence type="ECO:0000313" key="2">
    <source>
        <dbReference type="Proteomes" id="UP000013097"/>
    </source>
</evidence>
<sequence length="56" mass="6670">MELADSMYSYRYEFPAAKVIDRCKNCGNDIYEHQKYWDVFGTIICEECIDDFSVED</sequence>
<protein>
    <recommendedName>
        <fullName evidence="3">Inhibitor of sigma-G Gin</fullName>
    </recommendedName>
</protein>
<reference evidence="1 2" key="1">
    <citation type="submission" date="2013-01" db="EMBL/GenBank/DDBJ databases">
        <title>The Genome Sequence of Clostridium colicanis 209318.</title>
        <authorList>
            <consortium name="The Broad Institute Genome Sequencing Platform"/>
            <person name="Earl A."/>
            <person name="Ward D."/>
            <person name="Feldgarden M."/>
            <person name="Gevers D."/>
            <person name="Courvalin P."/>
            <person name="Lambert T."/>
            <person name="Walker B."/>
            <person name="Young S.K."/>
            <person name="Zeng Q."/>
            <person name="Gargeya S."/>
            <person name="Fitzgerald M."/>
            <person name="Haas B."/>
            <person name="Abouelleil A."/>
            <person name="Alvarado L."/>
            <person name="Arachchi H.M."/>
            <person name="Berlin A.M."/>
            <person name="Chapman S.B."/>
            <person name="Dewar J."/>
            <person name="Goldberg J."/>
            <person name="Griggs A."/>
            <person name="Gujja S."/>
            <person name="Hansen M."/>
            <person name="Howarth C."/>
            <person name="Imamovic A."/>
            <person name="Larimer J."/>
            <person name="McCowan C."/>
            <person name="Murphy C."/>
            <person name="Neiman D."/>
            <person name="Pearson M."/>
            <person name="Priest M."/>
            <person name="Roberts A."/>
            <person name="Saif S."/>
            <person name="Shea T."/>
            <person name="Sisk P."/>
            <person name="Sykes S."/>
            <person name="Wortman J."/>
            <person name="Nusbaum C."/>
            <person name="Birren B."/>
        </authorList>
    </citation>
    <scope>NUCLEOTIDE SEQUENCE [LARGE SCALE GENOMIC DNA]</scope>
    <source>
        <strain evidence="1 2">209318</strain>
    </source>
</reference>
<proteinExistence type="predicted"/>
<organism evidence="1 2">
    <name type="scientific">Clostridium thermobutyricum</name>
    <dbReference type="NCBI Taxonomy" id="29372"/>
    <lineage>
        <taxon>Bacteria</taxon>
        <taxon>Bacillati</taxon>
        <taxon>Bacillota</taxon>
        <taxon>Clostridia</taxon>
        <taxon>Eubacteriales</taxon>
        <taxon>Clostridiaceae</taxon>
        <taxon>Clostridium</taxon>
    </lineage>
</organism>
<evidence type="ECO:0008006" key="3">
    <source>
        <dbReference type="Google" id="ProtNLM"/>
    </source>
</evidence>
<comment type="caution">
    <text evidence="1">The sequence shown here is derived from an EMBL/GenBank/DDBJ whole genome shotgun (WGS) entry which is preliminary data.</text>
</comment>
<dbReference type="Proteomes" id="UP000013097">
    <property type="component" value="Unassembled WGS sequence"/>
</dbReference>
<evidence type="ECO:0000313" key="1">
    <source>
        <dbReference type="EMBL" id="ENZ01655.1"/>
    </source>
</evidence>
<dbReference type="HOGENOM" id="CLU_2971343_0_0_9"/>
<dbReference type="AlphaFoldDB" id="N9WFK1"/>
<accession>N9WFK1</accession>
<dbReference type="RefSeq" id="WP_002597391.1">
    <property type="nucleotide sequence ID" value="NZ_KB850956.1"/>
</dbReference>
<name>N9WFK1_9CLOT</name>
<dbReference type="PATRIC" id="fig|999411.4.peg.864"/>
<keyword evidence="2" id="KW-1185">Reference proteome</keyword>
<dbReference type="EMBL" id="AGYT01000008">
    <property type="protein sequence ID" value="ENZ01655.1"/>
    <property type="molecule type" value="Genomic_DNA"/>
</dbReference>
<gene>
    <name evidence="1" type="ORF">HMPREF1092_00889</name>
</gene>